<dbReference type="InterPro" id="IPR002831">
    <property type="entry name" value="Tscrpt_reg_TrmB_N"/>
</dbReference>
<dbReference type="AlphaFoldDB" id="A0AAW6T2J8"/>
<dbReference type="SUPFAM" id="SSF46785">
    <property type="entry name" value="Winged helix' DNA-binding domain"/>
    <property type="match status" value="1"/>
</dbReference>
<dbReference type="InterPro" id="IPR051797">
    <property type="entry name" value="TrmB-like"/>
</dbReference>
<sequence>MIELLKKIGLSDLEARCYITLHEETNLSGYEVAKRVSVSRTNVYAALRSLTDKGACRVIEGETTLYNAVPIEQLITLFQTEFEQTSKALIRALKTPPSPAPAFYNWQGNDALVTVIHRLIANAKTSIVVDIWSEDIHWAQDALIEAEQRGLTVILVTIGDCQLPLKNIIVHHRDEEWQNDDRKFSILCDSSTSLLGSFSETMKPAALETDHPAVSKMLKNAFYHDVLMKHIERDFEKEFEEKYGLNYKKLFDFYMNEKGWNLE</sequence>
<comment type="caution">
    <text evidence="2">The sequence shown here is derived from an EMBL/GenBank/DDBJ whole genome shotgun (WGS) entry which is preliminary data.</text>
</comment>
<gene>
    <name evidence="2" type="ORF">P5X88_19210</name>
</gene>
<dbReference type="PANTHER" id="PTHR34293">
    <property type="entry name" value="HTH-TYPE TRANSCRIPTIONAL REGULATOR TRMBL2"/>
    <property type="match status" value="1"/>
</dbReference>
<dbReference type="InterPro" id="IPR036390">
    <property type="entry name" value="WH_DNA-bd_sf"/>
</dbReference>
<dbReference type="Pfam" id="PF01978">
    <property type="entry name" value="TrmB"/>
    <property type="match status" value="1"/>
</dbReference>
<dbReference type="PANTHER" id="PTHR34293:SF1">
    <property type="entry name" value="HTH-TYPE TRANSCRIPTIONAL REGULATOR TRMBL2"/>
    <property type="match status" value="1"/>
</dbReference>
<name>A0AAW6T2J8_9BACI</name>
<proteinExistence type="predicted"/>
<dbReference type="EMBL" id="JAROYP010000012">
    <property type="protein sequence ID" value="MDH5163066.1"/>
    <property type="molecule type" value="Genomic_DNA"/>
</dbReference>
<feature type="domain" description="Transcription regulator TrmB N-terminal" evidence="1">
    <location>
        <begin position="5"/>
        <end position="72"/>
    </location>
</feature>
<dbReference type="RefSeq" id="WP_280617807.1">
    <property type="nucleotide sequence ID" value="NZ_JAROYP010000012.1"/>
</dbReference>
<dbReference type="InterPro" id="IPR036388">
    <property type="entry name" value="WH-like_DNA-bd_sf"/>
</dbReference>
<organism evidence="2 3">
    <name type="scientific">Heyndrickxia oleronia</name>
    <dbReference type="NCBI Taxonomy" id="38875"/>
    <lineage>
        <taxon>Bacteria</taxon>
        <taxon>Bacillati</taxon>
        <taxon>Bacillota</taxon>
        <taxon>Bacilli</taxon>
        <taxon>Bacillales</taxon>
        <taxon>Bacillaceae</taxon>
        <taxon>Heyndrickxia</taxon>
    </lineage>
</organism>
<accession>A0AAW6T2J8</accession>
<evidence type="ECO:0000313" key="2">
    <source>
        <dbReference type="EMBL" id="MDH5163066.1"/>
    </source>
</evidence>
<dbReference type="Gene3D" id="1.10.10.10">
    <property type="entry name" value="Winged helix-like DNA-binding domain superfamily/Winged helix DNA-binding domain"/>
    <property type="match status" value="1"/>
</dbReference>
<reference evidence="2" key="1">
    <citation type="submission" date="2023-03" db="EMBL/GenBank/DDBJ databases">
        <title>Bacterial isolates from washroom surfaces on a university campus.</title>
        <authorList>
            <person name="Holman D.B."/>
            <person name="Gzyl K.E."/>
            <person name="Taheri A.E."/>
        </authorList>
    </citation>
    <scope>NUCLEOTIDE SEQUENCE</scope>
    <source>
        <strain evidence="2">RD03</strain>
    </source>
</reference>
<protein>
    <submittedName>
        <fullName evidence="2">Helix-turn-helix domain-containing protein</fullName>
    </submittedName>
</protein>
<evidence type="ECO:0000313" key="3">
    <source>
        <dbReference type="Proteomes" id="UP001159179"/>
    </source>
</evidence>
<dbReference type="CDD" id="cd09124">
    <property type="entry name" value="PLDc_like_TrmB_middle"/>
    <property type="match status" value="1"/>
</dbReference>
<evidence type="ECO:0000259" key="1">
    <source>
        <dbReference type="Pfam" id="PF01978"/>
    </source>
</evidence>
<dbReference type="Proteomes" id="UP001159179">
    <property type="component" value="Unassembled WGS sequence"/>
</dbReference>